<dbReference type="PANTHER" id="PTHR13058">
    <property type="entry name" value="THREE PRIME REPAIR EXONUCLEASE 1, 2"/>
    <property type="match status" value="1"/>
</dbReference>
<dbReference type="RefSeq" id="YP_008992127.1">
    <property type="nucleotide sequence ID" value="NC_023177.1"/>
</dbReference>
<evidence type="ECO:0000256" key="4">
    <source>
        <dbReference type="ARBA" id="ARBA00022801"/>
    </source>
</evidence>
<evidence type="ECO:0000256" key="2">
    <source>
        <dbReference type="ARBA" id="ARBA00022722"/>
    </source>
</evidence>
<gene>
    <name evidence="7" type="ORF">chmu035</name>
</gene>
<evidence type="ECO:0000256" key="3">
    <source>
        <dbReference type="ARBA" id="ARBA00022723"/>
    </source>
</evidence>
<dbReference type="GO" id="GO:0008296">
    <property type="term" value="F:3'-5'-DNA exonuclease activity"/>
    <property type="evidence" value="ECO:0007669"/>
    <property type="project" value="TreeGrafter"/>
</dbReference>
<organism evidence="7 8">
    <name type="scientific">Choristoneura murinana nucleopolyhedrovirus</name>
    <dbReference type="NCBI Taxonomy" id="1987479"/>
    <lineage>
        <taxon>Viruses</taxon>
        <taxon>Viruses incertae sedis</taxon>
        <taxon>Naldaviricetes</taxon>
        <taxon>Lefavirales</taxon>
        <taxon>Baculoviridae</taxon>
        <taxon>Alphabaculovirus</taxon>
        <taxon>Alphabaculovirus chomurinanae</taxon>
    </lineage>
</organism>
<dbReference type="PANTHER" id="PTHR13058:SF19">
    <property type="entry name" value="LD40940P"/>
    <property type="match status" value="1"/>
</dbReference>
<dbReference type="KEGG" id="vg:18126180"/>
<comment type="cofactor">
    <cofactor evidence="1">
        <name>Mg(2+)</name>
        <dbReference type="ChEBI" id="CHEBI:18420"/>
    </cofactor>
</comment>
<dbReference type="GO" id="GO:0046872">
    <property type="term" value="F:metal ion binding"/>
    <property type="evidence" value="ECO:0007669"/>
    <property type="project" value="UniProtKB-KW"/>
</dbReference>
<sequence>MCFEPTLNISDEARALTQLSIENLNGQSKFDTKVVNCIESFLSLLAPPVCLVAYNGFSFDFPILYKHLKDNAFQLEVQCADAYHAMYAIIDGSGPTAMKRSKSGNVIVRRRPWKLDNPPAHSFELMDLYKTYVSQLAGAKCYKAENNCSMMVELAKKFANEFVAFVDANNCLYSSVIIN</sequence>
<dbReference type="EMBL" id="KF894742">
    <property type="protein sequence ID" value="AHD25522.1"/>
    <property type="molecule type" value="Genomic_DNA"/>
</dbReference>
<dbReference type="InterPro" id="IPR040393">
    <property type="entry name" value="TREX1/2"/>
</dbReference>
<keyword evidence="4" id="KW-0378">Hydrolase</keyword>
<protein>
    <submittedName>
        <fullName evidence="7">V-trex-b</fullName>
    </submittedName>
</protein>
<evidence type="ECO:0000256" key="6">
    <source>
        <dbReference type="ARBA" id="ARBA00022842"/>
    </source>
</evidence>
<proteinExistence type="predicted"/>
<evidence type="ECO:0000256" key="1">
    <source>
        <dbReference type="ARBA" id="ARBA00001946"/>
    </source>
</evidence>
<dbReference type="SUPFAM" id="SSF53098">
    <property type="entry name" value="Ribonuclease H-like"/>
    <property type="match status" value="1"/>
</dbReference>
<accession>V9XPS6</accession>
<evidence type="ECO:0000313" key="8">
    <source>
        <dbReference type="Proteomes" id="UP000203482"/>
    </source>
</evidence>
<keyword evidence="5" id="KW-0269">Exonuclease</keyword>
<reference evidence="7 8" key="1">
    <citation type="journal article" date="2014" name="Genome Announc.">
        <title>Genome Sequence of an Alphabaculovirus Isolated from Choristoneura murinana.</title>
        <authorList>
            <person name="Rohrmann G.F."/>
            <person name="Erlandson M.A."/>
            <person name="Theilmann D.A."/>
        </authorList>
    </citation>
    <scope>NUCLEOTIDE SEQUENCE [LARGE SCALE GENOMIC DNA]</scope>
    <source>
        <strain evidence="7 8">Darmstadt</strain>
    </source>
</reference>
<evidence type="ECO:0000313" key="7">
    <source>
        <dbReference type="EMBL" id="AHD25522.1"/>
    </source>
</evidence>
<dbReference type="InterPro" id="IPR012337">
    <property type="entry name" value="RNaseH-like_sf"/>
</dbReference>
<keyword evidence="8" id="KW-1185">Reference proteome</keyword>
<dbReference type="GO" id="GO:0003676">
    <property type="term" value="F:nucleic acid binding"/>
    <property type="evidence" value="ECO:0007669"/>
    <property type="project" value="InterPro"/>
</dbReference>
<name>V9XPS6_9ABAC</name>
<dbReference type="InterPro" id="IPR036397">
    <property type="entry name" value="RNaseH_sf"/>
</dbReference>
<keyword evidence="6" id="KW-0460">Magnesium</keyword>
<keyword evidence="2" id="KW-0540">Nuclease</keyword>
<dbReference type="Proteomes" id="UP000203482">
    <property type="component" value="Segment"/>
</dbReference>
<evidence type="ECO:0000256" key="5">
    <source>
        <dbReference type="ARBA" id="ARBA00022839"/>
    </source>
</evidence>
<dbReference type="OrthoDB" id="7664at10239"/>
<dbReference type="Gene3D" id="3.30.420.10">
    <property type="entry name" value="Ribonuclease H-like superfamily/Ribonuclease H"/>
    <property type="match status" value="1"/>
</dbReference>
<dbReference type="GeneID" id="18126180"/>
<keyword evidence="3" id="KW-0479">Metal-binding</keyword>
<dbReference type="GO" id="GO:0006308">
    <property type="term" value="P:DNA catabolic process"/>
    <property type="evidence" value="ECO:0007669"/>
    <property type="project" value="TreeGrafter"/>
</dbReference>